<dbReference type="EMBL" id="DS999411">
    <property type="protein sequence ID" value="EED35117.1"/>
    <property type="molecule type" value="Genomic_DNA"/>
</dbReference>
<keyword evidence="1" id="KW-0732">Signal</keyword>
<feature type="chain" id="PRO_5002876595" evidence="1">
    <location>
        <begin position="26"/>
        <end position="154"/>
    </location>
</feature>
<reference evidence="3" key="1">
    <citation type="journal article" date="2013" name="BMC Microbiol.">
        <title>Taxonomy and evolution of bacteriochlorophyll a-containing members of the OM60/NOR5 clade of marine gammaproteobacteria: description of Luminiphilus syltensis gen. nov., sp. nov., reclassification of Haliea rubra as Pseudohaliea rubra gen. nov., comb. nov., and emendation of Chromatocurvus halotolerans.</title>
        <authorList>
            <person name="Spring S."/>
            <person name="Riedel T."/>
            <person name="Sproer C."/>
            <person name="Yan S."/>
            <person name="Harder J."/>
            <person name="Fuchs B.M."/>
        </authorList>
    </citation>
    <scope>NUCLEOTIDE SEQUENCE [LARGE SCALE GENOMIC DNA]</scope>
    <source>
        <strain evidence="3">NOR51-B</strain>
    </source>
</reference>
<evidence type="ECO:0000313" key="2">
    <source>
        <dbReference type="EMBL" id="EED35117.1"/>
    </source>
</evidence>
<name>B8KWW2_9GAMM</name>
<organism evidence="2 3">
    <name type="scientific">Luminiphilus syltensis NOR5-1B</name>
    <dbReference type="NCBI Taxonomy" id="565045"/>
    <lineage>
        <taxon>Bacteria</taxon>
        <taxon>Pseudomonadati</taxon>
        <taxon>Pseudomonadota</taxon>
        <taxon>Gammaproteobacteria</taxon>
        <taxon>Cellvibrionales</taxon>
        <taxon>Halieaceae</taxon>
        <taxon>Luminiphilus</taxon>
    </lineage>
</organism>
<evidence type="ECO:0000256" key="1">
    <source>
        <dbReference type="SAM" id="SignalP"/>
    </source>
</evidence>
<dbReference type="RefSeq" id="WP_009019864.1">
    <property type="nucleotide sequence ID" value="NZ_DS999411.1"/>
</dbReference>
<protein>
    <submittedName>
        <fullName evidence="2">Uncharacterized protein</fullName>
    </submittedName>
</protein>
<gene>
    <name evidence="2" type="ORF">NOR51B_1061</name>
</gene>
<sequence length="154" mass="16575">MGIKKIVSTTSIAACFAIAASTTVAEDQLRGGMTAVQNVAGSIAGKSNYATFKWAEGRAVSSANTDAQASSNRATLKWAESNTSATDAPVASNEESADADQVRHRWGIRADADQARHRWGIRADADQARHRWGIRADADQVRHRWGIRVGQGLR</sequence>
<keyword evidence="3" id="KW-1185">Reference proteome</keyword>
<feature type="signal peptide" evidence="1">
    <location>
        <begin position="1"/>
        <end position="25"/>
    </location>
</feature>
<dbReference type="AlphaFoldDB" id="B8KWW2"/>
<proteinExistence type="predicted"/>
<dbReference type="STRING" id="565045.NOR51B_1061"/>
<evidence type="ECO:0000313" key="3">
    <source>
        <dbReference type="Proteomes" id="UP000004699"/>
    </source>
</evidence>
<dbReference type="Proteomes" id="UP000004699">
    <property type="component" value="Unassembled WGS sequence"/>
</dbReference>
<accession>B8KWW2</accession>
<dbReference type="HOGENOM" id="CLU_1702132_0_0_6"/>